<evidence type="ECO:0000256" key="1">
    <source>
        <dbReference type="SAM" id="MobiDB-lite"/>
    </source>
</evidence>
<accession>A0A9W9KVE0</accession>
<organism evidence="2 3">
    <name type="scientific">Penicillium bovifimosum</name>
    <dbReference type="NCBI Taxonomy" id="126998"/>
    <lineage>
        <taxon>Eukaryota</taxon>
        <taxon>Fungi</taxon>
        <taxon>Dikarya</taxon>
        <taxon>Ascomycota</taxon>
        <taxon>Pezizomycotina</taxon>
        <taxon>Eurotiomycetes</taxon>
        <taxon>Eurotiomycetidae</taxon>
        <taxon>Eurotiales</taxon>
        <taxon>Aspergillaceae</taxon>
        <taxon>Penicillium</taxon>
    </lineage>
</organism>
<dbReference type="AlphaFoldDB" id="A0A9W9KVE0"/>
<protein>
    <submittedName>
        <fullName evidence="2">Uncharacterized protein</fullName>
    </submittedName>
</protein>
<name>A0A9W9KVE0_9EURO</name>
<feature type="region of interest" description="Disordered" evidence="1">
    <location>
        <begin position="1"/>
        <end position="82"/>
    </location>
</feature>
<dbReference type="EMBL" id="JAPQKL010000007">
    <property type="protein sequence ID" value="KAJ5121372.1"/>
    <property type="molecule type" value="Genomic_DNA"/>
</dbReference>
<evidence type="ECO:0000313" key="2">
    <source>
        <dbReference type="EMBL" id="KAJ5121372.1"/>
    </source>
</evidence>
<reference evidence="2" key="1">
    <citation type="submission" date="2022-11" db="EMBL/GenBank/DDBJ databases">
        <authorList>
            <person name="Petersen C."/>
        </authorList>
    </citation>
    <scope>NUCLEOTIDE SEQUENCE</scope>
    <source>
        <strain evidence="2">IBT 22155</strain>
    </source>
</reference>
<gene>
    <name evidence="2" type="ORF">N7515_009333</name>
</gene>
<comment type="caution">
    <text evidence="2">The sequence shown here is derived from an EMBL/GenBank/DDBJ whole genome shotgun (WGS) entry which is preliminary data.</text>
</comment>
<evidence type="ECO:0000313" key="3">
    <source>
        <dbReference type="Proteomes" id="UP001149079"/>
    </source>
</evidence>
<dbReference type="GeneID" id="81409247"/>
<dbReference type="RefSeq" id="XP_056517876.1">
    <property type="nucleotide sequence ID" value="XM_056670077.1"/>
</dbReference>
<proteinExistence type="predicted"/>
<feature type="compositionally biased region" description="Low complexity" evidence="1">
    <location>
        <begin position="29"/>
        <end position="46"/>
    </location>
</feature>
<keyword evidence="3" id="KW-1185">Reference proteome</keyword>
<sequence length="82" mass="8471">MQSSLPSAIRDGVPKVQGAEKRCTNLNKPADAPTPAMMPATPVRAPLGRKAKATHAVAKELSPAPSNDSDALSSAPPDVEKK</sequence>
<reference evidence="2" key="2">
    <citation type="journal article" date="2023" name="IMA Fungus">
        <title>Comparative genomic study of the Penicillium genus elucidates a diverse pangenome and 15 lateral gene transfer events.</title>
        <authorList>
            <person name="Petersen C."/>
            <person name="Sorensen T."/>
            <person name="Nielsen M.R."/>
            <person name="Sondergaard T.E."/>
            <person name="Sorensen J.L."/>
            <person name="Fitzpatrick D.A."/>
            <person name="Frisvad J.C."/>
            <person name="Nielsen K.L."/>
        </authorList>
    </citation>
    <scope>NUCLEOTIDE SEQUENCE</scope>
    <source>
        <strain evidence="2">IBT 22155</strain>
    </source>
</reference>
<dbReference type="Proteomes" id="UP001149079">
    <property type="component" value="Unassembled WGS sequence"/>
</dbReference>